<dbReference type="SMART" id="SM00631">
    <property type="entry name" value="Zn_pept"/>
    <property type="match status" value="1"/>
</dbReference>
<dbReference type="Gene3D" id="3.40.50.880">
    <property type="match status" value="1"/>
</dbReference>
<protein>
    <submittedName>
        <fullName evidence="10">Zinc carboxypeptidase</fullName>
    </submittedName>
</protein>
<evidence type="ECO:0000256" key="7">
    <source>
        <dbReference type="SAM" id="MobiDB-lite"/>
    </source>
</evidence>
<feature type="chain" id="PRO_5001697766" evidence="8">
    <location>
        <begin position="20"/>
        <end position="842"/>
    </location>
</feature>
<dbReference type="InterPro" id="IPR029062">
    <property type="entry name" value="Class_I_gatase-like"/>
</dbReference>
<dbReference type="GO" id="GO:0008270">
    <property type="term" value="F:zinc ion binding"/>
    <property type="evidence" value="ECO:0007669"/>
    <property type="project" value="InterPro"/>
</dbReference>
<evidence type="ECO:0000256" key="2">
    <source>
        <dbReference type="ARBA" id="ARBA00005988"/>
    </source>
</evidence>
<dbReference type="STRING" id="1048983.EL17_12200"/>
<evidence type="ECO:0000256" key="3">
    <source>
        <dbReference type="ARBA" id="ARBA00022670"/>
    </source>
</evidence>
<dbReference type="PANTHER" id="PTHR11705:SF143">
    <property type="entry name" value="SLL0236 PROTEIN"/>
    <property type="match status" value="1"/>
</dbReference>
<evidence type="ECO:0000313" key="10">
    <source>
        <dbReference type="EMBL" id="KEO73653.1"/>
    </source>
</evidence>
<evidence type="ECO:0000256" key="6">
    <source>
        <dbReference type="ARBA" id="ARBA00023049"/>
    </source>
</evidence>
<dbReference type="RefSeq" id="WP_035074592.1">
    <property type="nucleotide sequence ID" value="NZ_JMIH01000021.1"/>
</dbReference>
<dbReference type="EMBL" id="JMIH01000021">
    <property type="protein sequence ID" value="KEO73653.1"/>
    <property type="molecule type" value="Genomic_DNA"/>
</dbReference>
<dbReference type="PANTHER" id="PTHR11705">
    <property type="entry name" value="PROTEASE FAMILY M14 CARBOXYPEPTIDASE A,B"/>
    <property type="match status" value="1"/>
</dbReference>
<evidence type="ECO:0000259" key="9">
    <source>
        <dbReference type="SMART" id="SM00631"/>
    </source>
</evidence>
<evidence type="ECO:0000313" key="11">
    <source>
        <dbReference type="Proteomes" id="UP000027821"/>
    </source>
</evidence>
<dbReference type="OrthoDB" id="9758209at2"/>
<comment type="caution">
    <text evidence="10">The sequence shown here is derived from an EMBL/GenBank/DDBJ whole genome shotgun (WGS) entry which is preliminary data.</text>
</comment>
<dbReference type="eggNOG" id="COG2866">
    <property type="taxonomic scope" value="Bacteria"/>
</dbReference>
<evidence type="ECO:0000256" key="1">
    <source>
        <dbReference type="ARBA" id="ARBA00001947"/>
    </source>
</evidence>
<accession>A0A074L1E7</accession>
<sequence>MKKLLLSILLLSFIVHVQGQTKSPAEFLGYELGDRFTPHHKIVAYFEHVAQNNRNVVLEQYGESYELRPLVLAFVSSQTNIENINQIREDNLKRTGYLDGSPANNIAINWMSYNVHGNEAVSSEASMWTLWELINPDNHNTKVWLENTMVILDPCINPDGRDRYAMWYNQKMNTRMQPDRQSMEHNEPWPGGRPNHYLFDLNRDWAWQTQKESEARIKVYNQWMPQVHTDFHEQGIDSPYYFPPAAEPLHKQLTPYQHEFQNLVGRNIAKYFDQENWFYFTKERFDLLYPSYGDSWPMYNGAIGMTIEQGGSGRAGIGVLTAEGDTLTLKDRIAHHHTTGLAITEVTSKNVDNLLKEFTNYFKDNRQAPRGNYKSFVIKNAEGHGNLESLLDLLDKNGIQYGAAAKKTNLRGFDYQSGKTASFSTDEKDIIISASQPKSVLAQILFEPSPILADSITYDITSWALPYAYGVQAYAMESNVEPAGIYIRKPFEENKIEGKPLAYIAPWSNTNHAAYLSALLNDKIRVRYAAYPFEFGNEKYPSGSILITRRGNENIVDFDAKVIALANKHKIGLKAAQTAFVDKGKDFGSPDVHYIKPPKVALVGGQGISSLNFGEIWHFMEQELDYPLSIFEKDQLTQIDLQDYNVIILPAGNYNSLTDATNKKLQEWVRAGGKLIAMESALSLFNEKEGYALKAYSNEEEKKAQEKQNEDMAKAAQTSPFQQEERRNISTNVAGAIYQVKLDTTHPLAYGMNENYYTLKNNNNRYAYLMNGQNVGIIPTSDNYRTGFIGYQVKPMMAQSLIFGVDTLGKGQVIYMVDNPSFRNFWQNGKLIMANALFLVGQ</sequence>
<gene>
    <name evidence="10" type="ORF">EL17_12200</name>
</gene>
<dbReference type="GO" id="GO:0005615">
    <property type="term" value="C:extracellular space"/>
    <property type="evidence" value="ECO:0007669"/>
    <property type="project" value="TreeGrafter"/>
</dbReference>
<organism evidence="10 11">
    <name type="scientific">Anditalea andensis</name>
    <dbReference type="NCBI Taxonomy" id="1048983"/>
    <lineage>
        <taxon>Bacteria</taxon>
        <taxon>Pseudomonadati</taxon>
        <taxon>Bacteroidota</taxon>
        <taxon>Cytophagia</taxon>
        <taxon>Cytophagales</taxon>
        <taxon>Cytophagaceae</taxon>
        <taxon>Anditalea</taxon>
    </lineage>
</organism>
<feature type="signal peptide" evidence="8">
    <location>
        <begin position="1"/>
        <end position="19"/>
    </location>
</feature>
<keyword evidence="6" id="KW-0482">Metalloprotease</keyword>
<keyword evidence="4" id="KW-0378">Hydrolase</keyword>
<dbReference type="CDD" id="cd03143">
    <property type="entry name" value="A4_beta-galactosidase_middle_domain"/>
    <property type="match status" value="1"/>
</dbReference>
<dbReference type="AlphaFoldDB" id="A0A074L1E7"/>
<keyword evidence="5" id="KW-0862">Zinc</keyword>
<dbReference type="Gene3D" id="3.40.630.10">
    <property type="entry name" value="Zn peptidases"/>
    <property type="match status" value="1"/>
</dbReference>
<evidence type="ECO:0000256" key="4">
    <source>
        <dbReference type="ARBA" id="ARBA00022801"/>
    </source>
</evidence>
<dbReference type="SUPFAM" id="SSF53187">
    <property type="entry name" value="Zn-dependent exopeptidases"/>
    <property type="match status" value="1"/>
</dbReference>
<keyword evidence="10" id="KW-0121">Carboxypeptidase</keyword>
<dbReference type="SUPFAM" id="SSF52317">
    <property type="entry name" value="Class I glutamine amidotransferase-like"/>
    <property type="match status" value="1"/>
</dbReference>
<evidence type="ECO:0000256" key="8">
    <source>
        <dbReference type="SAM" id="SignalP"/>
    </source>
</evidence>
<comment type="cofactor">
    <cofactor evidence="1">
        <name>Zn(2+)</name>
        <dbReference type="ChEBI" id="CHEBI:29105"/>
    </cofactor>
</comment>
<keyword evidence="11" id="KW-1185">Reference proteome</keyword>
<dbReference type="GO" id="GO:0006508">
    <property type="term" value="P:proteolysis"/>
    <property type="evidence" value="ECO:0007669"/>
    <property type="project" value="UniProtKB-KW"/>
</dbReference>
<dbReference type="InterPro" id="IPR000834">
    <property type="entry name" value="Peptidase_M14"/>
</dbReference>
<keyword evidence="3" id="KW-0645">Protease</keyword>
<evidence type="ECO:0000256" key="5">
    <source>
        <dbReference type="ARBA" id="ARBA00022833"/>
    </source>
</evidence>
<proteinExistence type="inferred from homology"/>
<keyword evidence="8" id="KW-0732">Signal</keyword>
<comment type="similarity">
    <text evidence="2">Belongs to the peptidase M14 family.</text>
</comment>
<dbReference type="CDD" id="cd06238">
    <property type="entry name" value="M14-like"/>
    <property type="match status" value="1"/>
</dbReference>
<dbReference type="GO" id="GO:0004181">
    <property type="term" value="F:metallocarboxypeptidase activity"/>
    <property type="evidence" value="ECO:0007669"/>
    <property type="project" value="InterPro"/>
</dbReference>
<dbReference type="Pfam" id="PF00246">
    <property type="entry name" value="Peptidase_M14"/>
    <property type="match status" value="1"/>
</dbReference>
<feature type="region of interest" description="Disordered" evidence="7">
    <location>
        <begin position="702"/>
        <end position="724"/>
    </location>
</feature>
<feature type="compositionally biased region" description="Basic and acidic residues" evidence="7">
    <location>
        <begin position="702"/>
        <end position="713"/>
    </location>
</feature>
<dbReference type="Proteomes" id="UP000027821">
    <property type="component" value="Unassembled WGS sequence"/>
</dbReference>
<feature type="domain" description="Peptidase M14" evidence="9">
    <location>
        <begin position="36"/>
        <end position="339"/>
    </location>
</feature>
<name>A0A074L1E7_9BACT</name>
<reference evidence="10 11" key="1">
    <citation type="submission" date="2014-04" db="EMBL/GenBank/DDBJ databases">
        <title>Characterization and application of a salt tolerant electro-active bacterium.</title>
        <authorList>
            <person name="Yang L."/>
            <person name="Wei S."/>
            <person name="Tay Q.X.M."/>
        </authorList>
    </citation>
    <scope>NUCLEOTIDE SEQUENCE [LARGE SCALE GENOMIC DNA]</scope>
    <source>
        <strain evidence="10 11">LY1</strain>
    </source>
</reference>